<dbReference type="EMBL" id="JBHLSS010000098">
    <property type="protein sequence ID" value="MFC0710799.1"/>
    <property type="molecule type" value="Genomic_DNA"/>
</dbReference>
<dbReference type="Pfam" id="PF01385">
    <property type="entry name" value="OrfB_IS605"/>
    <property type="match status" value="1"/>
</dbReference>
<dbReference type="RefSeq" id="WP_376947246.1">
    <property type="nucleotide sequence ID" value="NZ_CP171449.1"/>
</dbReference>
<feature type="domain" description="Transposase putative helix-turn-helix" evidence="2">
    <location>
        <begin position="1"/>
        <end position="41"/>
    </location>
</feature>
<organism evidence="3 4">
    <name type="scientific">Azorhizophilus paspali</name>
    <name type="common">Azotobacter paspali</name>
    <dbReference type="NCBI Taxonomy" id="69963"/>
    <lineage>
        <taxon>Bacteria</taxon>
        <taxon>Pseudomonadati</taxon>
        <taxon>Pseudomonadota</taxon>
        <taxon>Gammaproteobacteria</taxon>
        <taxon>Pseudomonadales</taxon>
        <taxon>Pseudomonadaceae</taxon>
        <taxon>Azorhizophilus</taxon>
    </lineage>
</organism>
<comment type="caution">
    <text evidence="3">The sequence shown here is derived from an EMBL/GenBank/DDBJ whole genome shotgun (WGS) entry which is preliminary data.</text>
</comment>
<accession>A0ABV6SMN6</accession>
<evidence type="ECO:0000313" key="3">
    <source>
        <dbReference type="EMBL" id="MFC0710799.1"/>
    </source>
</evidence>
<dbReference type="Pfam" id="PF12323">
    <property type="entry name" value="HTH_OrfB_IS605"/>
    <property type="match status" value="1"/>
</dbReference>
<name>A0ABV6SMN6_AZOPA</name>
<keyword evidence="3" id="KW-0255">Endonuclease</keyword>
<sequence length="268" mass="30971">MNRAYKYRFYPTPEQAQLLAQTFGCTHFVYNHVLRWRTDAFFRQQEKVGYLEANAELTRLKRSGELPWLNEVSCIPLQQCLRHQQIEFRNFFADRTKYPAFKSRKHRQFAEFTRSAFSYRDGKQYLAKSGTPLDIRWSRPLPGEPSTISVSKDSASRYFVSCLCEFESEVLPITPQMIGIDLGLKDLFVTSEGERIGDPRHNARYVTQLALAQRRPSRKKLGSKNRAKALLKVTCIHARISDTAWTACTSCLADRSMRTKWSASNPSP</sequence>
<protein>
    <submittedName>
        <fullName evidence="3">RNA-guided endonuclease InsQ/TnpB family protein</fullName>
    </submittedName>
</protein>
<keyword evidence="3" id="KW-0378">Hydrolase</keyword>
<evidence type="ECO:0000313" key="4">
    <source>
        <dbReference type="Proteomes" id="UP001589891"/>
    </source>
</evidence>
<feature type="domain" description="Probable transposase IS891/IS1136/IS1341" evidence="1">
    <location>
        <begin position="170"/>
        <end position="243"/>
    </location>
</feature>
<keyword evidence="3" id="KW-0540">Nuclease</keyword>
<gene>
    <name evidence="3" type="ORF">ACFFGX_14995</name>
</gene>
<dbReference type="InterPro" id="IPR001959">
    <property type="entry name" value="Transposase"/>
</dbReference>
<reference evidence="3 4" key="1">
    <citation type="submission" date="2024-09" db="EMBL/GenBank/DDBJ databases">
        <authorList>
            <person name="Sun Q."/>
            <person name="Mori K."/>
        </authorList>
    </citation>
    <scope>NUCLEOTIDE SEQUENCE [LARGE SCALE GENOMIC DNA]</scope>
    <source>
        <strain evidence="3 4">NCAIM B.01794</strain>
    </source>
</reference>
<dbReference type="GO" id="GO:0004519">
    <property type="term" value="F:endonuclease activity"/>
    <property type="evidence" value="ECO:0007669"/>
    <property type="project" value="UniProtKB-KW"/>
</dbReference>
<evidence type="ECO:0000259" key="2">
    <source>
        <dbReference type="Pfam" id="PF12323"/>
    </source>
</evidence>
<dbReference type="InterPro" id="IPR021027">
    <property type="entry name" value="Transposase_put_HTH"/>
</dbReference>
<proteinExistence type="predicted"/>
<keyword evidence="4" id="KW-1185">Reference proteome</keyword>
<evidence type="ECO:0000259" key="1">
    <source>
        <dbReference type="Pfam" id="PF01385"/>
    </source>
</evidence>
<dbReference type="Proteomes" id="UP001589891">
    <property type="component" value="Unassembled WGS sequence"/>
</dbReference>
<dbReference type="NCBIfam" id="NF040570">
    <property type="entry name" value="guided_TnpB"/>
    <property type="match status" value="1"/>
</dbReference>